<dbReference type="AlphaFoldDB" id="A0A6N9HI28"/>
<gene>
    <name evidence="3" type="ORF">GTP41_12580</name>
</gene>
<accession>A0A6N9HI28</accession>
<dbReference type="SUPFAM" id="SSF56601">
    <property type="entry name" value="beta-lactamase/transpeptidase-like"/>
    <property type="match status" value="1"/>
</dbReference>
<evidence type="ECO:0000259" key="2">
    <source>
        <dbReference type="Pfam" id="PF00144"/>
    </source>
</evidence>
<dbReference type="Proteomes" id="UP000448575">
    <property type="component" value="Unassembled WGS sequence"/>
</dbReference>
<feature type="signal peptide" evidence="1">
    <location>
        <begin position="1"/>
        <end position="22"/>
    </location>
</feature>
<evidence type="ECO:0000313" key="4">
    <source>
        <dbReference type="Proteomes" id="UP000448575"/>
    </source>
</evidence>
<keyword evidence="1" id="KW-0732">Signal</keyword>
<dbReference type="PANTHER" id="PTHR46825">
    <property type="entry name" value="D-ALANYL-D-ALANINE-CARBOXYPEPTIDASE/ENDOPEPTIDASE AMPH"/>
    <property type="match status" value="1"/>
</dbReference>
<dbReference type="InterPro" id="IPR012338">
    <property type="entry name" value="Beta-lactam/transpept-like"/>
</dbReference>
<dbReference type="Gene3D" id="3.40.710.10">
    <property type="entry name" value="DD-peptidase/beta-lactamase superfamily"/>
    <property type="match status" value="1"/>
</dbReference>
<dbReference type="InterPro" id="IPR050491">
    <property type="entry name" value="AmpC-like"/>
</dbReference>
<protein>
    <submittedName>
        <fullName evidence="3">Serine hydrolase</fullName>
    </submittedName>
</protein>
<evidence type="ECO:0000256" key="1">
    <source>
        <dbReference type="SAM" id="SignalP"/>
    </source>
</evidence>
<comment type="caution">
    <text evidence="3">The sequence shown here is derived from an EMBL/GenBank/DDBJ whole genome shotgun (WGS) entry which is preliminary data.</text>
</comment>
<keyword evidence="4" id="KW-1185">Reference proteome</keyword>
<sequence>MTKLSALAITALILLQAPLAGAETPLEQRIDAALAPLFKPDWPGATVIVTRDGKPLFRKAYGLASLPEKTPMQPEMLLRIGSITKQFTAVAILQLAEQGKLALQDDVRQHLPDFPDKGQRITIEHLLQHTSGIPNYTELKAMRSLPKENVALGQVLDMFKDEALEFAPGTQHKYSNSGYFLLGMVIEKLSGKAYHEYLAQNIFEPLGMRDTAHEGNERSARRRINGYRLAGKEIVPVAEIDVKIAYAAGALVTTVDDMARWEAAVSGGKLLKPATWRQAFTACRLPQGAPCHYGYGWNIGTLAGHKMIHHGGSIPGFTAQALRLPDDQVFVAVLTNGNGGALNTQVIAYTAAAIAIGQPFPEHRPMALAPEALDAFVGTYVGAGQTRRVVRRAGDQLTLQRDGRDAVPIMAFGPDSFFMEGSLARLEFLRGADGKVRGLLVRQPGVDETALRQ</sequence>
<organism evidence="3 4">
    <name type="scientific">Pseudoduganella guangdongensis</name>
    <dbReference type="NCBI Taxonomy" id="2692179"/>
    <lineage>
        <taxon>Bacteria</taxon>
        <taxon>Pseudomonadati</taxon>
        <taxon>Pseudomonadota</taxon>
        <taxon>Betaproteobacteria</taxon>
        <taxon>Burkholderiales</taxon>
        <taxon>Oxalobacteraceae</taxon>
        <taxon>Telluria group</taxon>
        <taxon>Pseudoduganella</taxon>
    </lineage>
</organism>
<keyword evidence="3" id="KW-0378">Hydrolase</keyword>
<feature type="domain" description="Beta-lactamase-related" evidence="2">
    <location>
        <begin position="40"/>
        <end position="349"/>
    </location>
</feature>
<proteinExistence type="predicted"/>
<dbReference type="Pfam" id="PF00144">
    <property type="entry name" value="Beta-lactamase"/>
    <property type="match status" value="1"/>
</dbReference>
<dbReference type="RefSeq" id="WP_161025923.1">
    <property type="nucleotide sequence ID" value="NZ_WWCJ01000008.1"/>
</dbReference>
<reference evidence="3 4" key="1">
    <citation type="submission" date="2019-12" db="EMBL/GenBank/DDBJ databases">
        <title>Novel species isolated from a subtropical stream in China.</title>
        <authorList>
            <person name="Lu H."/>
        </authorList>
    </citation>
    <scope>NUCLEOTIDE SEQUENCE [LARGE SCALE GENOMIC DNA]</scope>
    <source>
        <strain evidence="3 4">DS3</strain>
    </source>
</reference>
<dbReference type="PANTHER" id="PTHR46825:SF9">
    <property type="entry name" value="BETA-LACTAMASE-RELATED DOMAIN-CONTAINING PROTEIN"/>
    <property type="match status" value="1"/>
</dbReference>
<dbReference type="InterPro" id="IPR001466">
    <property type="entry name" value="Beta-lactam-related"/>
</dbReference>
<dbReference type="EMBL" id="WWCJ01000008">
    <property type="protein sequence ID" value="MYN02937.1"/>
    <property type="molecule type" value="Genomic_DNA"/>
</dbReference>
<dbReference type="GO" id="GO:0016787">
    <property type="term" value="F:hydrolase activity"/>
    <property type="evidence" value="ECO:0007669"/>
    <property type="project" value="UniProtKB-KW"/>
</dbReference>
<evidence type="ECO:0000313" key="3">
    <source>
        <dbReference type="EMBL" id="MYN02937.1"/>
    </source>
</evidence>
<name>A0A6N9HI28_9BURK</name>
<feature type="chain" id="PRO_5027085273" evidence="1">
    <location>
        <begin position="23"/>
        <end position="453"/>
    </location>
</feature>